<dbReference type="Gene3D" id="1.10.260.40">
    <property type="entry name" value="lambda repressor-like DNA-binding domains"/>
    <property type="match status" value="1"/>
</dbReference>
<dbReference type="Proteomes" id="UP000516422">
    <property type="component" value="Chromosome"/>
</dbReference>
<gene>
    <name evidence="2" type="ORF">HEP81_06540</name>
</gene>
<accession>A0A7H1Q8Z5</accession>
<dbReference type="KEGG" id="sgf:HEP81_06540"/>
<dbReference type="GeneID" id="91466070"/>
<evidence type="ECO:0000259" key="1">
    <source>
        <dbReference type="PROSITE" id="PS50943"/>
    </source>
</evidence>
<dbReference type="InterPro" id="IPR001387">
    <property type="entry name" value="Cro/C1-type_HTH"/>
</dbReference>
<protein>
    <submittedName>
        <fullName evidence="2">XRE family transcriptional regulator</fullName>
    </submittedName>
</protein>
<dbReference type="AlphaFoldDB" id="A0A7H1Q8Z5"/>
<dbReference type="CDD" id="cd00093">
    <property type="entry name" value="HTH_XRE"/>
    <property type="match status" value="1"/>
</dbReference>
<dbReference type="GO" id="GO:0003677">
    <property type="term" value="F:DNA binding"/>
    <property type="evidence" value="ECO:0007669"/>
    <property type="project" value="InterPro"/>
</dbReference>
<organism evidence="2 3">
    <name type="scientific">Streptomyces griseofuscus</name>
    <dbReference type="NCBI Taxonomy" id="146922"/>
    <lineage>
        <taxon>Bacteria</taxon>
        <taxon>Bacillati</taxon>
        <taxon>Actinomycetota</taxon>
        <taxon>Actinomycetes</taxon>
        <taxon>Kitasatosporales</taxon>
        <taxon>Streptomycetaceae</taxon>
        <taxon>Streptomyces</taxon>
    </lineage>
</organism>
<dbReference type="InterPro" id="IPR043917">
    <property type="entry name" value="DUF5753"/>
</dbReference>
<feature type="domain" description="HTH cro/C1-type" evidence="1">
    <location>
        <begin position="16"/>
        <end position="52"/>
    </location>
</feature>
<proteinExistence type="predicted"/>
<dbReference type="InterPro" id="IPR010982">
    <property type="entry name" value="Lambda_DNA-bd_dom_sf"/>
</dbReference>
<dbReference type="SMART" id="SM00530">
    <property type="entry name" value="HTH_XRE"/>
    <property type="match status" value="1"/>
</dbReference>
<dbReference type="RefSeq" id="WP_037658773.1">
    <property type="nucleotide sequence ID" value="NZ_CP051006.1"/>
</dbReference>
<name>A0A7H1Q8Z5_9ACTN</name>
<dbReference type="SUPFAM" id="SSF47413">
    <property type="entry name" value="lambda repressor-like DNA-binding domains"/>
    <property type="match status" value="1"/>
</dbReference>
<dbReference type="EMBL" id="CP051006">
    <property type="protein sequence ID" value="QNT96775.1"/>
    <property type="molecule type" value="Genomic_DNA"/>
</dbReference>
<sequence>MSTDYQQAREALGARLRELRTEASLNGKEFAERLGWQRSKVSRLETGKQTATDADVEAWARAAEQPAVSAELQRAVHAMARLETVHRSWKRQLAAGHRAVQEGHAVQEAQAETIHIFESGIVPGIFQTPDYARGVLTDVSNRLGTPRDIEEGVRARMKRQEAVYEPGRHFYVLVWEAALHVVRCAPEAMAAQLNRISGFIGLDTVSLGIIPLGARTPFSPKHGFWIIDERLVVADTWNAELWLDGTDDVAHYRKLWSLMQESAVFDHQAHRLIARARASLTLS</sequence>
<reference evidence="2 3" key="1">
    <citation type="submission" date="2020-04" db="EMBL/GenBank/DDBJ databases">
        <title>Characterization and engineering of Streptomyces griseofuscus DSM40191 as a potential heterologous host for expression of BGCs.</title>
        <authorList>
            <person name="Gren T."/>
            <person name="Whitford C.M."/>
            <person name="Mohite O.S."/>
            <person name="Joergensen T.S."/>
            <person name="Nielsen J.B."/>
            <person name="Lee S.Y."/>
            <person name="Weber T."/>
        </authorList>
    </citation>
    <scope>NUCLEOTIDE SEQUENCE [LARGE SCALE GENOMIC DNA]</scope>
    <source>
        <strain evidence="2 3">DSM 40191</strain>
    </source>
</reference>
<dbReference type="PROSITE" id="PS50943">
    <property type="entry name" value="HTH_CROC1"/>
    <property type="match status" value="1"/>
</dbReference>
<dbReference type="Pfam" id="PF13560">
    <property type="entry name" value="HTH_31"/>
    <property type="match status" value="1"/>
</dbReference>
<dbReference type="Pfam" id="PF19054">
    <property type="entry name" value="DUF5753"/>
    <property type="match status" value="1"/>
</dbReference>
<evidence type="ECO:0000313" key="2">
    <source>
        <dbReference type="EMBL" id="QNT96775.1"/>
    </source>
</evidence>
<evidence type="ECO:0000313" key="3">
    <source>
        <dbReference type="Proteomes" id="UP000516422"/>
    </source>
</evidence>